<accession>A0A2Z7AWD4</accession>
<feature type="coiled-coil region" evidence="1">
    <location>
        <begin position="92"/>
        <end position="130"/>
    </location>
</feature>
<keyword evidence="2" id="KW-0472">Membrane</keyword>
<evidence type="ECO:0000313" key="3">
    <source>
        <dbReference type="EMBL" id="KZV26164.1"/>
    </source>
</evidence>
<sequence>MGRAQRRQILTALGFVMLLGIAVYFMLWNIDYRNSSRDAELLRTQFDLANREAMDESAEWRRRYDAEVDNAGRCSKELNELRSSVGESGEVSRNLKKKMELLQKENMDLLERVELLKQELEAEKLRCSVQ</sequence>
<keyword evidence="2" id="KW-0812">Transmembrane</keyword>
<dbReference type="Proteomes" id="UP000250235">
    <property type="component" value="Unassembled WGS sequence"/>
</dbReference>
<reference evidence="3 4" key="1">
    <citation type="journal article" date="2015" name="Proc. Natl. Acad. Sci. U.S.A.">
        <title>The resurrection genome of Boea hygrometrica: A blueprint for survival of dehydration.</title>
        <authorList>
            <person name="Xiao L."/>
            <person name="Yang G."/>
            <person name="Zhang L."/>
            <person name="Yang X."/>
            <person name="Zhao S."/>
            <person name="Ji Z."/>
            <person name="Zhou Q."/>
            <person name="Hu M."/>
            <person name="Wang Y."/>
            <person name="Chen M."/>
            <person name="Xu Y."/>
            <person name="Jin H."/>
            <person name="Xiao X."/>
            <person name="Hu G."/>
            <person name="Bao F."/>
            <person name="Hu Y."/>
            <person name="Wan P."/>
            <person name="Li L."/>
            <person name="Deng X."/>
            <person name="Kuang T."/>
            <person name="Xiang C."/>
            <person name="Zhu J.K."/>
            <person name="Oliver M.J."/>
            <person name="He Y."/>
        </authorList>
    </citation>
    <scope>NUCLEOTIDE SEQUENCE [LARGE SCALE GENOMIC DNA]</scope>
    <source>
        <strain evidence="4">cv. XS01</strain>
    </source>
</reference>
<evidence type="ECO:0000256" key="2">
    <source>
        <dbReference type="SAM" id="Phobius"/>
    </source>
</evidence>
<name>A0A2Z7AWD4_9LAMI</name>
<protein>
    <submittedName>
        <fullName evidence="3">Uncharacterized protein</fullName>
    </submittedName>
</protein>
<keyword evidence="4" id="KW-1185">Reference proteome</keyword>
<dbReference type="OrthoDB" id="782563at2759"/>
<dbReference type="PANTHER" id="PTHR37215:SF1">
    <property type="entry name" value="ACYL-COA-BINDING DOMAIN PROTEIN"/>
    <property type="match status" value="1"/>
</dbReference>
<evidence type="ECO:0000256" key="1">
    <source>
        <dbReference type="SAM" id="Coils"/>
    </source>
</evidence>
<feature type="transmembrane region" description="Helical" evidence="2">
    <location>
        <begin position="9"/>
        <end position="28"/>
    </location>
</feature>
<evidence type="ECO:0000313" key="4">
    <source>
        <dbReference type="Proteomes" id="UP000250235"/>
    </source>
</evidence>
<dbReference type="EMBL" id="KV011785">
    <property type="protein sequence ID" value="KZV26164.1"/>
    <property type="molecule type" value="Genomic_DNA"/>
</dbReference>
<proteinExistence type="predicted"/>
<keyword evidence="2" id="KW-1133">Transmembrane helix</keyword>
<gene>
    <name evidence="3" type="ORF">F511_06331</name>
</gene>
<organism evidence="3 4">
    <name type="scientific">Dorcoceras hygrometricum</name>
    <dbReference type="NCBI Taxonomy" id="472368"/>
    <lineage>
        <taxon>Eukaryota</taxon>
        <taxon>Viridiplantae</taxon>
        <taxon>Streptophyta</taxon>
        <taxon>Embryophyta</taxon>
        <taxon>Tracheophyta</taxon>
        <taxon>Spermatophyta</taxon>
        <taxon>Magnoliopsida</taxon>
        <taxon>eudicotyledons</taxon>
        <taxon>Gunneridae</taxon>
        <taxon>Pentapetalae</taxon>
        <taxon>asterids</taxon>
        <taxon>lamiids</taxon>
        <taxon>Lamiales</taxon>
        <taxon>Gesneriaceae</taxon>
        <taxon>Didymocarpoideae</taxon>
        <taxon>Trichosporeae</taxon>
        <taxon>Loxocarpinae</taxon>
        <taxon>Dorcoceras</taxon>
    </lineage>
</organism>
<dbReference type="PANTHER" id="PTHR37215">
    <property type="entry name" value="ACYL-COA-BINDING DOMAIN PROTEIN"/>
    <property type="match status" value="1"/>
</dbReference>
<keyword evidence="1" id="KW-0175">Coiled coil</keyword>
<dbReference type="AlphaFoldDB" id="A0A2Z7AWD4"/>